<proteinExistence type="predicted"/>
<keyword evidence="2" id="KW-1133">Transmembrane helix</keyword>
<evidence type="ECO:0000256" key="1">
    <source>
        <dbReference type="SAM" id="MobiDB-lite"/>
    </source>
</evidence>
<evidence type="ECO:0000313" key="4">
    <source>
        <dbReference type="Proteomes" id="UP000077521"/>
    </source>
</evidence>
<feature type="transmembrane region" description="Helical" evidence="2">
    <location>
        <begin position="106"/>
        <end position="124"/>
    </location>
</feature>
<protein>
    <submittedName>
        <fullName evidence="3">Uncharacterized protein</fullName>
    </submittedName>
</protein>
<feature type="region of interest" description="Disordered" evidence="1">
    <location>
        <begin position="315"/>
        <end position="349"/>
    </location>
</feature>
<feature type="transmembrane region" description="Helical" evidence="2">
    <location>
        <begin position="145"/>
        <end position="167"/>
    </location>
</feature>
<reference evidence="3" key="1">
    <citation type="submission" date="2016-04" db="EMBL/GenBank/DDBJ databases">
        <authorList>
            <person name="Nguyen H.D."/>
            <person name="Samba Siva P."/>
            <person name="Cullis J."/>
            <person name="Levesque C.A."/>
            <person name="Hambleton S."/>
        </authorList>
    </citation>
    <scope>NUCLEOTIDE SEQUENCE</scope>
    <source>
        <strain evidence="3">DAOMC 236416</strain>
    </source>
</reference>
<reference evidence="3" key="2">
    <citation type="journal article" date="2019" name="IMA Fungus">
        <title>Genome sequencing and comparison of five Tilletia species to identify candidate genes for the detection of regulated species infecting wheat.</title>
        <authorList>
            <person name="Nguyen H.D.T."/>
            <person name="Sultana T."/>
            <person name="Kesanakurti P."/>
            <person name="Hambleton S."/>
        </authorList>
    </citation>
    <scope>NUCLEOTIDE SEQUENCE</scope>
    <source>
        <strain evidence="3">DAOMC 236416</strain>
    </source>
</reference>
<evidence type="ECO:0000256" key="2">
    <source>
        <dbReference type="SAM" id="Phobius"/>
    </source>
</evidence>
<feature type="transmembrane region" description="Helical" evidence="2">
    <location>
        <begin position="399"/>
        <end position="426"/>
    </location>
</feature>
<sequence>MDLYARFDLPPPPPPTVFSQDHTFERARMPNFTSVEEVSQFVDNSIVWRHSKGADAFIIFSIIYIISIVTTLSLFIGHRLYNRAWWVFRLVPRGHSTAVIPNVHNAWTLFIGLFALLLLGSFISNHIGTIRNEPIPNNGMWIGMMWAPIVFAAWYQTWGIVAARFTTGSATPDNIPGHSLVQLLPPWLVNVICICFPGLPVVAALAPSIIGNAFFERARHGWKSWHHDFDGASELTRDMILDAQTIFHSSIHGAYYMCVAMVIWAITCFIFCGLHAYASTSFILDLREHLIFKRNKAPSQTSAKLAKSFATNSSTLKASQESKEPSKSTIQWQETDRQDSEPNLGKGYVSRRNDEAHSHIRSQMFTARETAQNRSYSFFPPIAPSKTITRLENSTAEKVVYYFAIQSVSVMLGCLAFIIDIIVMIVQSYPAAEANHYEHAEIASYIAVSATSFTSGTTSSISVTHATFEASFAALLHARRAKQGNFEDDEETAFNDLELQ</sequence>
<keyword evidence="2" id="KW-0472">Membrane</keyword>
<keyword evidence="4" id="KW-1185">Reference proteome</keyword>
<dbReference type="Proteomes" id="UP000077521">
    <property type="component" value="Unassembled WGS sequence"/>
</dbReference>
<accession>A0A8T8SI45</accession>
<dbReference type="AlphaFoldDB" id="A0A8T8SI45"/>
<feature type="transmembrane region" description="Helical" evidence="2">
    <location>
        <begin position="187"/>
        <end position="215"/>
    </location>
</feature>
<keyword evidence="2" id="KW-0812">Transmembrane</keyword>
<organism evidence="3 4">
    <name type="scientific">Tilletia indica</name>
    <dbReference type="NCBI Taxonomy" id="43049"/>
    <lineage>
        <taxon>Eukaryota</taxon>
        <taxon>Fungi</taxon>
        <taxon>Dikarya</taxon>
        <taxon>Basidiomycota</taxon>
        <taxon>Ustilaginomycotina</taxon>
        <taxon>Exobasidiomycetes</taxon>
        <taxon>Tilletiales</taxon>
        <taxon>Tilletiaceae</taxon>
        <taxon>Tilletia</taxon>
    </lineage>
</organism>
<feature type="transmembrane region" description="Helical" evidence="2">
    <location>
        <begin position="254"/>
        <end position="278"/>
    </location>
</feature>
<feature type="transmembrane region" description="Helical" evidence="2">
    <location>
        <begin position="56"/>
        <end position="76"/>
    </location>
</feature>
<comment type="caution">
    <text evidence="3">The sequence shown here is derived from an EMBL/GenBank/DDBJ whole genome shotgun (WGS) entry which is preliminary data.</text>
</comment>
<gene>
    <name evidence="3" type="ORF">A4X13_0g7636</name>
</gene>
<evidence type="ECO:0000313" key="3">
    <source>
        <dbReference type="EMBL" id="KAE8240706.1"/>
    </source>
</evidence>
<dbReference type="EMBL" id="LWDF02001007">
    <property type="protein sequence ID" value="KAE8240706.1"/>
    <property type="molecule type" value="Genomic_DNA"/>
</dbReference>
<name>A0A8T8SI45_9BASI</name>